<comment type="caution">
    <text evidence="1">The sequence shown here is derived from an EMBL/GenBank/DDBJ whole genome shotgun (WGS) entry which is preliminary data.</text>
</comment>
<dbReference type="EMBL" id="LJOW01001059">
    <property type="protein sequence ID" value="OBQ31746.1"/>
    <property type="molecule type" value="Genomic_DNA"/>
</dbReference>
<protein>
    <submittedName>
        <fullName evidence="1">Uncharacterized protein</fullName>
    </submittedName>
</protein>
<dbReference type="AlphaFoldDB" id="A0A1B7W3T3"/>
<name>A0A1B7W3T3_APHFL</name>
<organism evidence="1 2">
    <name type="scientific">Aphanizomenon flos-aquae WA102</name>
    <dbReference type="NCBI Taxonomy" id="1710896"/>
    <lineage>
        <taxon>Bacteria</taxon>
        <taxon>Bacillati</taxon>
        <taxon>Cyanobacteriota</taxon>
        <taxon>Cyanophyceae</taxon>
        <taxon>Nostocales</taxon>
        <taxon>Aphanizomenonaceae</taxon>
        <taxon>Aphanizomenon</taxon>
    </lineage>
</organism>
<dbReference type="Proteomes" id="UP000092093">
    <property type="component" value="Unassembled WGS sequence"/>
</dbReference>
<evidence type="ECO:0000313" key="2">
    <source>
        <dbReference type="Proteomes" id="UP000092093"/>
    </source>
</evidence>
<gene>
    <name evidence="1" type="ORF">AN484_28705</name>
</gene>
<feature type="non-terminal residue" evidence="1">
    <location>
        <position position="80"/>
    </location>
</feature>
<reference evidence="1 2" key="1">
    <citation type="submission" date="2015-09" db="EMBL/GenBank/DDBJ databases">
        <title>Aphanizomenon flos-aquae WA102.</title>
        <authorList>
            <person name="Driscoll C."/>
        </authorList>
    </citation>
    <scope>NUCLEOTIDE SEQUENCE [LARGE SCALE GENOMIC DNA]</scope>
    <source>
        <strain evidence="1">WA102</strain>
    </source>
</reference>
<sequence>MIHEKNRVRKSHAAVPLKGLSHEIEMGQKWYWWIDINEDKCLQGFLQFSAPPWNCNSILKCFRGIAKGCLICMFLWQLSA</sequence>
<accession>A0A1B7W3T3</accession>
<proteinExistence type="predicted"/>
<evidence type="ECO:0000313" key="1">
    <source>
        <dbReference type="EMBL" id="OBQ31746.1"/>
    </source>
</evidence>